<keyword evidence="6" id="KW-0812">Transmembrane</keyword>
<evidence type="ECO:0000256" key="1">
    <source>
        <dbReference type="ARBA" id="ARBA00001970"/>
    </source>
</evidence>
<dbReference type="InterPro" id="IPR048328">
    <property type="entry name" value="Dyp_perox_C"/>
</dbReference>
<evidence type="ECO:0000256" key="3">
    <source>
        <dbReference type="ARBA" id="ARBA00022723"/>
    </source>
</evidence>
<dbReference type="EMBL" id="CP111023">
    <property type="protein sequence ID" value="WAR21165.1"/>
    <property type="molecule type" value="Genomic_DNA"/>
</dbReference>
<evidence type="ECO:0000256" key="2">
    <source>
        <dbReference type="ARBA" id="ARBA00022559"/>
    </source>
</evidence>
<sequence>MSANIFKFKKCGKMEKYFLTLLVTLEQETAIRDLFSNHKWELIFSDAEKCWQRLQGWEENSQSYPAAPVGVTSPGELASVAENEEKVYHTLEQAYLGSGTSPEQTNVAEDDCNSGEISAVKTMTPLQIDTCLSTLEHNTENYDKKTPNYNMDTDTDVNDDMSDQSFKRAASKIRFFNWLIEKLSPILLYELKTKWASCVDFGVGMAATAPELPQTSQPTKLPPLPRPSLLLHFLALQGSRGPAQGRIFWRRMSLEGPAGISLTGSCLVVIPLIRTYLEKKSTVHSTPKFRKTIYKGVNTIGLCVALSGASAVFIFTHVMAADEGKLQFRMPDEIWGGQFAYDQYFKNVGVFYQHEAEQLEAFVGRKMADSAEIKDKAITSHVARMKGHKEFNKPGKFQIVRQSQPFGNVSGVGGLFFIAYAASPENLNFMLDGMFRLSDGGGNTHDAIMEISTNTKGTYWYVPSQAELKAV</sequence>
<keyword evidence="5" id="KW-0408">Iron</keyword>
<feature type="domain" description="Dyp-type peroxidase C-terminal" evidence="7">
    <location>
        <begin position="343"/>
        <end position="466"/>
    </location>
</feature>
<evidence type="ECO:0000313" key="8">
    <source>
        <dbReference type="EMBL" id="WAR21165.1"/>
    </source>
</evidence>
<name>A0ABY7FGI4_MYAAR</name>
<keyword evidence="6" id="KW-0472">Membrane</keyword>
<accession>A0ABY7FGI4</accession>
<keyword evidence="3" id="KW-0479">Metal-binding</keyword>
<dbReference type="PANTHER" id="PTHR30521">
    <property type="entry name" value="DEFERROCHELATASE/PEROXIDASE"/>
    <property type="match status" value="1"/>
</dbReference>
<dbReference type="PANTHER" id="PTHR30521:SF0">
    <property type="entry name" value="DYP-TYPE PEROXIDASE FAMILY PROTEIN"/>
    <property type="match status" value="1"/>
</dbReference>
<feature type="transmembrane region" description="Helical" evidence="6">
    <location>
        <begin position="256"/>
        <end position="277"/>
    </location>
</feature>
<evidence type="ECO:0000256" key="6">
    <source>
        <dbReference type="SAM" id="Phobius"/>
    </source>
</evidence>
<protein>
    <submittedName>
        <fullName evidence="8">YFEX-like protein</fullName>
    </submittedName>
</protein>
<feature type="transmembrane region" description="Helical" evidence="6">
    <location>
        <begin position="297"/>
        <end position="320"/>
    </location>
</feature>
<dbReference type="Proteomes" id="UP001164746">
    <property type="component" value="Chromosome 12"/>
</dbReference>
<proteinExistence type="predicted"/>
<evidence type="ECO:0000256" key="5">
    <source>
        <dbReference type="ARBA" id="ARBA00023004"/>
    </source>
</evidence>
<comment type="cofactor">
    <cofactor evidence="1">
        <name>heme b</name>
        <dbReference type="ChEBI" id="CHEBI:60344"/>
    </cofactor>
</comment>
<dbReference type="InterPro" id="IPR011008">
    <property type="entry name" value="Dimeric_a/b-barrel"/>
</dbReference>
<keyword evidence="6" id="KW-1133">Transmembrane helix</keyword>
<dbReference type="InterPro" id="IPR006314">
    <property type="entry name" value="Dyp_peroxidase"/>
</dbReference>
<gene>
    <name evidence="8" type="ORF">MAR_015139</name>
</gene>
<reference evidence="8" key="1">
    <citation type="submission" date="2022-11" db="EMBL/GenBank/DDBJ databases">
        <title>Centuries of genome instability and evolution in soft-shell clam transmissible cancer (bioRxiv).</title>
        <authorList>
            <person name="Hart S.F.M."/>
            <person name="Yonemitsu M.A."/>
            <person name="Giersch R.M."/>
            <person name="Beal B.F."/>
            <person name="Arriagada G."/>
            <person name="Davis B.W."/>
            <person name="Ostrander E.A."/>
            <person name="Goff S.P."/>
            <person name="Metzger M.J."/>
        </authorList>
    </citation>
    <scope>NUCLEOTIDE SEQUENCE</scope>
    <source>
        <strain evidence="8">MELC-2E11</strain>
        <tissue evidence="8">Siphon/mantle</tissue>
    </source>
</reference>
<dbReference type="PROSITE" id="PS51404">
    <property type="entry name" value="DYP_PEROXIDASE"/>
    <property type="match status" value="1"/>
</dbReference>
<keyword evidence="2" id="KW-0575">Peroxidase</keyword>
<keyword evidence="4" id="KW-0560">Oxidoreductase</keyword>
<evidence type="ECO:0000313" key="9">
    <source>
        <dbReference type="Proteomes" id="UP001164746"/>
    </source>
</evidence>
<organism evidence="8 9">
    <name type="scientific">Mya arenaria</name>
    <name type="common">Soft-shell clam</name>
    <dbReference type="NCBI Taxonomy" id="6604"/>
    <lineage>
        <taxon>Eukaryota</taxon>
        <taxon>Metazoa</taxon>
        <taxon>Spiralia</taxon>
        <taxon>Lophotrochozoa</taxon>
        <taxon>Mollusca</taxon>
        <taxon>Bivalvia</taxon>
        <taxon>Autobranchia</taxon>
        <taxon>Heteroconchia</taxon>
        <taxon>Euheterodonta</taxon>
        <taxon>Imparidentia</taxon>
        <taxon>Neoheterodontei</taxon>
        <taxon>Myida</taxon>
        <taxon>Myoidea</taxon>
        <taxon>Myidae</taxon>
        <taxon>Mya</taxon>
    </lineage>
</organism>
<evidence type="ECO:0000256" key="4">
    <source>
        <dbReference type="ARBA" id="ARBA00023002"/>
    </source>
</evidence>
<evidence type="ECO:0000259" key="7">
    <source>
        <dbReference type="Pfam" id="PF20628"/>
    </source>
</evidence>
<dbReference type="Pfam" id="PF20628">
    <property type="entry name" value="Dyp_perox_C"/>
    <property type="match status" value="1"/>
</dbReference>
<dbReference type="SUPFAM" id="SSF54909">
    <property type="entry name" value="Dimeric alpha+beta barrel"/>
    <property type="match status" value="1"/>
</dbReference>
<keyword evidence="9" id="KW-1185">Reference proteome</keyword>